<name>A0ABP8DTN1_9ACTN</name>
<gene>
    <name evidence="6" type="ORF">GCM10022255_106210</name>
</gene>
<dbReference type="EMBL" id="BAABAT010000064">
    <property type="protein sequence ID" value="GAA4263261.1"/>
    <property type="molecule type" value="Genomic_DNA"/>
</dbReference>
<dbReference type="InterPro" id="IPR013785">
    <property type="entry name" value="Aldolase_TIM"/>
</dbReference>
<dbReference type="RefSeq" id="WP_345142272.1">
    <property type="nucleotide sequence ID" value="NZ_BAABAT010000064.1"/>
</dbReference>
<comment type="pathway">
    <text evidence="1">Carbohydrate acid metabolism.</text>
</comment>
<evidence type="ECO:0000256" key="3">
    <source>
        <dbReference type="ARBA" id="ARBA00011233"/>
    </source>
</evidence>
<sequence>MNLLEALHTHRLLAIVRGPDPEAALAAVLVLAESGIALIEVSLTGADALGTIRRARAALGPGFGLGAGTVLTAEDARAAADAGATFLVTPALAPSLGEAARLGLPVLAGALTPTEVVQAQAGGATAVKLFPASLGGPQYLAALRDPFPRTPFVPVGGVDADGAREYLRRGAAAVGVGSPLLGDAVRGGDLGALRDRAAAFRTEAAAGARA</sequence>
<evidence type="ECO:0000256" key="4">
    <source>
        <dbReference type="ARBA" id="ARBA00023239"/>
    </source>
</evidence>
<keyword evidence="5" id="KW-0119">Carbohydrate metabolism</keyword>
<comment type="subunit">
    <text evidence="3">Homotrimer.</text>
</comment>
<dbReference type="SUPFAM" id="SSF51569">
    <property type="entry name" value="Aldolase"/>
    <property type="match status" value="1"/>
</dbReference>
<protein>
    <submittedName>
        <fullName evidence="6">Bifunctional 4-hydroxy-2-oxoglutarate aldolase/2-dehydro-3-deoxy-phosphogluconate aldolase</fullName>
    </submittedName>
</protein>
<keyword evidence="4" id="KW-0456">Lyase</keyword>
<dbReference type="PROSITE" id="PS00160">
    <property type="entry name" value="ALDOLASE_KDPG_KHG_2"/>
    <property type="match status" value="1"/>
</dbReference>
<evidence type="ECO:0000313" key="7">
    <source>
        <dbReference type="Proteomes" id="UP001500620"/>
    </source>
</evidence>
<evidence type="ECO:0000313" key="6">
    <source>
        <dbReference type="EMBL" id="GAA4263261.1"/>
    </source>
</evidence>
<evidence type="ECO:0000256" key="1">
    <source>
        <dbReference type="ARBA" id="ARBA00004761"/>
    </source>
</evidence>
<proteinExistence type="inferred from homology"/>
<comment type="caution">
    <text evidence="6">The sequence shown here is derived from an EMBL/GenBank/DDBJ whole genome shotgun (WGS) entry which is preliminary data.</text>
</comment>
<dbReference type="PANTHER" id="PTHR30246:SF1">
    <property type="entry name" value="2-DEHYDRO-3-DEOXY-6-PHOSPHOGALACTONATE ALDOLASE-RELATED"/>
    <property type="match status" value="1"/>
</dbReference>
<keyword evidence="7" id="KW-1185">Reference proteome</keyword>
<dbReference type="InterPro" id="IPR000887">
    <property type="entry name" value="Aldlse_KDPG_KHG"/>
</dbReference>
<comment type="similarity">
    <text evidence="2">Belongs to the KHG/KDPG aldolase family.</text>
</comment>
<evidence type="ECO:0000256" key="2">
    <source>
        <dbReference type="ARBA" id="ARBA00006906"/>
    </source>
</evidence>
<dbReference type="CDD" id="cd00452">
    <property type="entry name" value="KDPG_aldolase"/>
    <property type="match status" value="1"/>
</dbReference>
<reference evidence="7" key="1">
    <citation type="journal article" date="2019" name="Int. J. Syst. Evol. Microbiol.">
        <title>The Global Catalogue of Microorganisms (GCM) 10K type strain sequencing project: providing services to taxonomists for standard genome sequencing and annotation.</title>
        <authorList>
            <consortium name="The Broad Institute Genomics Platform"/>
            <consortium name="The Broad Institute Genome Sequencing Center for Infectious Disease"/>
            <person name="Wu L."/>
            <person name="Ma J."/>
        </authorList>
    </citation>
    <scope>NUCLEOTIDE SEQUENCE [LARGE SCALE GENOMIC DNA]</scope>
    <source>
        <strain evidence="7">JCM 17441</strain>
    </source>
</reference>
<evidence type="ECO:0000256" key="5">
    <source>
        <dbReference type="ARBA" id="ARBA00023277"/>
    </source>
</evidence>
<dbReference type="Gene3D" id="3.20.20.70">
    <property type="entry name" value="Aldolase class I"/>
    <property type="match status" value="1"/>
</dbReference>
<dbReference type="Proteomes" id="UP001500620">
    <property type="component" value="Unassembled WGS sequence"/>
</dbReference>
<organism evidence="6 7">
    <name type="scientific">Dactylosporangium darangshiense</name>
    <dbReference type="NCBI Taxonomy" id="579108"/>
    <lineage>
        <taxon>Bacteria</taxon>
        <taxon>Bacillati</taxon>
        <taxon>Actinomycetota</taxon>
        <taxon>Actinomycetes</taxon>
        <taxon>Micromonosporales</taxon>
        <taxon>Micromonosporaceae</taxon>
        <taxon>Dactylosporangium</taxon>
    </lineage>
</organism>
<dbReference type="Pfam" id="PF01081">
    <property type="entry name" value="Aldolase"/>
    <property type="match status" value="1"/>
</dbReference>
<accession>A0ABP8DTN1</accession>
<dbReference type="InterPro" id="IPR031338">
    <property type="entry name" value="KDPG/KHG_AS_2"/>
</dbReference>
<dbReference type="PANTHER" id="PTHR30246">
    <property type="entry name" value="2-KETO-3-DEOXY-6-PHOSPHOGLUCONATE ALDOLASE"/>
    <property type="match status" value="1"/>
</dbReference>